<name>A0ABS9CG63_9BACT</name>
<keyword evidence="2" id="KW-1185">Reference proteome</keyword>
<evidence type="ECO:0008006" key="3">
    <source>
        <dbReference type="Google" id="ProtNLM"/>
    </source>
</evidence>
<dbReference type="InterPro" id="IPR019238">
    <property type="entry name" value="AbiEi_2"/>
</dbReference>
<dbReference type="Pfam" id="PF09952">
    <property type="entry name" value="AbiEi_2"/>
    <property type="match status" value="1"/>
</dbReference>
<accession>A0ABS9CG63</accession>
<gene>
    <name evidence="1" type="ORF">I6E12_08150</name>
</gene>
<organism evidence="1 2">
    <name type="scientific">Xylanibacter brevis</name>
    <dbReference type="NCBI Taxonomy" id="83231"/>
    <lineage>
        <taxon>Bacteria</taxon>
        <taxon>Pseudomonadati</taxon>
        <taxon>Bacteroidota</taxon>
        <taxon>Bacteroidia</taxon>
        <taxon>Bacteroidales</taxon>
        <taxon>Prevotellaceae</taxon>
        <taxon>Xylanibacter</taxon>
    </lineage>
</organism>
<sequence length="328" mass="37458">MVREEEIINDVVYNLRRLTNLEDIVFKAAEQSKSYGYNLTINGVTFACDVRPQVNKANYNLIVQHMRSLKEQTDKPLMLAANHFSPESFDGLPEEGVSVVESSGNCNIVAAPMFIRISGQKAMLPKEAKGKAFNEAGLKVIFYLLLDEININKPYRTIHEETGVSLGTIKNVIEELGRGKFVLTTENGRFLKNRKELLDVWQTHYNQSLKPKLLLKEMEFVDADCRRDWNKIILPDGMCWGGEGGAFLIDRYLMPELFDIYTETPSVKLMMTKKVKFQEKGRIKLYQKFWKDNTDEKTAPKILIYADLMGSGNSRCIEAAQRLIENGI</sequence>
<protein>
    <recommendedName>
        <fullName evidence="3">Winged helix-turn-helix domain-containing protein</fullName>
    </recommendedName>
</protein>
<dbReference type="RefSeq" id="WP_301638217.1">
    <property type="nucleotide sequence ID" value="NZ_JADYTN010000016.1"/>
</dbReference>
<evidence type="ECO:0000313" key="1">
    <source>
        <dbReference type="EMBL" id="MCF2564082.1"/>
    </source>
</evidence>
<dbReference type="EMBL" id="JADYTN010000016">
    <property type="protein sequence ID" value="MCF2564082.1"/>
    <property type="molecule type" value="Genomic_DNA"/>
</dbReference>
<reference evidence="1 2" key="1">
    <citation type="submission" date="2020-12" db="EMBL/GenBank/DDBJ databases">
        <title>Whole genome sequences of gut porcine anaerobes.</title>
        <authorList>
            <person name="Kubasova T."/>
            <person name="Jahodarova E."/>
            <person name="Rychlik I."/>
        </authorList>
    </citation>
    <scope>NUCLEOTIDE SEQUENCE [LARGE SCALE GENOMIC DNA]</scope>
    <source>
        <strain evidence="1 2">An925</strain>
    </source>
</reference>
<comment type="caution">
    <text evidence="1">The sequence shown here is derived from an EMBL/GenBank/DDBJ whole genome shotgun (WGS) entry which is preliminary data.</text>
</comment>
<proteinExistence type="predicted"/>
<dbReference type="Proteomes" id="UP001200470">
    <property type="component" value="Unassembled WGS sequence"/>
</dbReference>
<evidence type="ECO:0000313" key="2">
    <source>
        <dbReference type="Proteomes" id="UP001200470"/>
    </source>
</evidence>